<dbReference type="GeneID" id="114846051"/>
<dbReference type="InParanoid" id="A0A6P7LB72"/>
<proteinExistence type="predicted"/>
<keyword evidence="2 3" id="KW-0119">Carbohydrate metabolism</keyword>
<dbReference type="RefSeq" id="XP_028990634.1">
    <property type="nucleotide sequence ID" value="XM_029134801.3"/>
</dbReference>
<dbReference type="Pfam" id="PF03370">
    <property type="entry name" value="CBM_21"/>
    <property type="match status" value="1"/>
</dbReference>
<dbReference type="Gene3D" id="2.60.40.2440">
    <property type="entry name" value="Carbohydrate binding type-21 domain"/>
    <property type="match status" value="1"/>
</dbReference>
<evidence type="ECO:0000256" key="1">
    <source>
        <dbReference type="ARBA" id="ARBA00022600"/>
    </source>
</evidence>
<dbReference type="Proteomes" id="UP000515150">
    <property type="component" value="Chromosome 19"/>
</dbReference>
<name>A0A6P7LB72_BETSP</name>
<dbReference type="InterPro" id="IPR017434">
    <property type="entry name" value="Pase-1_reg-su_3B/C/D_met"/>
</dbReference>
<evidence type="ECO:0000256" key="3">
    <source>
        <dbReference type="PIRNR" id="PIRNR038207"/>
    </source>
</evidence>
<evidence type="ECO:0000313" key="6">
    <source>
        <dbReference type="RefSeq" id="XP_028990634.1"/>
    </source>
</evidence>
<gene>
    <name evidence="6" type="primary">LOC114846051</name>
</gene>
<evidence type="ECO:0000256" key="2">
    <source>
        <dbReference type="ARBA" id="ARBA00023277"/>
    </source>
</evidence>
<dbReference type="PIRSF" id="PIRSF038207">
    <property type="entry name" value="PP1_GT_animal"/>
    <property type="match status" value="1"/>
</dbReference>
<dbReference type="InterPro" id="IPR005036">
    <property type="entry name" value="CBM21_dom"/>
</dbReference>
<dbReference type="InterPro" id="IPR050782">
    <property type="entry name" value="PP1_regulatory_subunit_3"/>
</dbReference>
<keyword evidence="1 3" id="KW-0321">Glycogen metabolism</keyword>
<protein>
    <recommendedName>
        <fullName evidence="3">Protein phosphatase 1 regulatory subunit</fullName>
    </recommendedName>
</protein>
<dbReference type="GO" id="GO:0000164">
    <property type="term" value="C:protein phosphatase type 1 complex"/>
    <property type="evidence" value="ECO:0007669"/>
    <property type="project" value="TreeGrafter"/>
</dbReference>
<dbReference type="PANTHER" id="PTHR12307:SF15">
    <property type="entry name" value="PROTEIN PHOSPHATASE 1 REGULATORY SUBUNIT 3C"/>
    <property type="match status" value="1"/>
</dbReference>
<dbReference type="AlphaFoldDB" id="A0A6P7LB72"/>
<feature type="domain" description="CBM21" evidence="4">
    <location>
        <begin position="174"/>
        <end position="282"/>
    </location>
</feature>
<sequence>MNSTSVIQILNIRQGGLSPIIPIDMAMRICLATSPPLHPFLCSSSSSSSATLLQCHEPLRPCLSSGRNIAMATTPPTMSMNSKRSAADVIFGHSRILQKKKNVVFADSQGLALTVVHIFNQFEDEPLNELQFHLNEMEGATAGSHLGDGKDVGDSGSVLVLDFTSPASDYLNLRNRLKAQHVCLETCHVQEHLLSGTVQVHNISFEKLVSVRITFDSWHSFEDVKCQYLNNVYGGPDTDTFSFSILVPEIIELPNRVEFCIQYKTPDNTFWDNNDGNNYHLLVADPSGSLAQSPDASRQLDIQRVCGGEKGVEMDFDPFGSPRTSTGILSEWQTWRCIETSSPYW</sequence>
<dbReference type="PROSITE" id="PS51159">
    <property type="entry name" value="CBM21"/>
    <property type="match status" value="1"/>
</dbReference>
<dbReference type="OrthoDB" id="8942186at2759"/>
<dbReference type="GO" id="GO:0008157">
    <property type="term" value="F:protein phosphatase 1 binding"/>
    <property type="evidence" value="ECO:0007669"/>
    <property type="project" value="TreeGrafter"/>
</dbReference>
<evidence type="ECO:0000259" key="4">
    <source>
        <dbReference type="PROSITE" id="PS51159"/>
    </source>
</evidence>
<dbReference type="KEGG" id="bspl:114846051"/>
<organism evidence="5 6">
    <name type="scientific">Betta splendens</name>
    <name type="common">Siamese fighting fish</name>
    <dbReference type="NCBI Taxonomy" id="158456"/>
    <lineage>
        <taxon>Eukaryota</taxon>
        <taxon>Metazoa</taxon>
        <taxon>Chordata</taxon>
        <taxon>Craniata</taxon>
        <taxon>Vertebrata</taxon>
        <taxon>Euteleostomi</taxon>
        <taxon>Actinopterygii</taxon>
        <taxon>Neopterygii</taxon>
        <taxon>Teleostei</taxon>
        <taxon>Neoteleostei</taxon>
        <taxon>Acanthomorphata</taxon>
        <taxon>Anabantaria</taxon>
        <taxon>Anabantiformes</taxon>
        <taxon>Anabantoidei</taxon>
        <taxon>Osphronemidae</taxon>
        <taxon>Betta</taxon>
    </lineage>
</organism>
<evidence type="ECO:0000313" key="5">
    <source>
        <dbReference type="Proteomes" id="UP000515150"/>
    </source>
</evidence>
<dbReference type="GO" id="GO:0005977">
    <property type="term" value="P:glycogen metabolic process"/>
    <property type="evidence" value="ECO:0007669"/>
    <property type="project" value="UniProtKB-KW"/>
</dbReference>
<dbReference type="GO" id="GO:2001069">
    <property type="term" value="F:glycogen binding"/>
    <property type="evidence" value="ECO:0007669"/>
    <property type="project" value="TreeGrafter"/>
</dbReference>
<dbReference type="GO" id="GO:0005979">
    <property type="term" value="P:regulation of glycogen biosynthetic process"/>
    <property type="evidence" value="ECO:0007669"/>
    <property type="project" value="TreeGrafter"/>
</dbReference>
<dbReference type="InterPro" id="IPR038175">
    <property type="entry name" value="CBM21_dom_sf"/>
</dbReference>
<keyword evidence="5" id="KW-1185">Reference proteome</keyword>
<dbReference type="PANTHER" id="PTHR12307">
    <property type="entry name" value="PROTEIN PHOSPHATASE 1 REGULATORY SUBUNIT"/>
    <property type="match status" value="1"/>
</dbReference>
<accession>A0A6P7LB72</accession>
<reference evidence="6" key="1">
    <citation type="submission" date="2025-08" db="UniProtKB">
        <authorList>
            <consortium name="RefSeq"/>
        </authorList>
    </citation>
    <scope>IDENTIFICATION</scope>
</reference>